<evidence type="ECO:0000313" key="3">
    <source>
        <dbReference type="Proteomes" id="UP000095358"/>
    </source>
</evidence>
<dbReference type="VEuPathDB" id="FungiDB:AWRI3580_g350"/>
<evidence type="ECO:0000259" key="1">
    <source>
        <dbReference type="Pfam" id="PF07962"/>
    </source>
</evidence>
<dbReference type="GO" id="GO:0006974">
    <property type="term" value="P:DNA damage response"/>
    <property type="evidence" value="ECO:0007669"/>
    <property type="project" value="InterPro"/>
</dbReference>
<keyword evidence="3" id="KW-1185">Reference proteome</keyword>
<evidence type="ECO:0000313" key="2">
    <source>
        <dbReference type="EMBL" id="OEJ93009.1"/>
    </source>
</evidence>
<sequence length="200" mass="22858">MSKNNILDVGLNASAIETQEIVNFESLTEQVQAINPNKFSEKNLLDEKSGLSSLSRRMNKSIGKISKLHKSQENRNQIVYNELVKVYRLWAHEVAPKYKLKDTVKIVNRVGKNPEVRSHRRKCIELDINNKMAEREAKATGNVQLIKYTSNKTLEEKLAEEEAALEKDALPTSRETEALQEINDNEIAQFEMANNDFDNV</sequence>
<comment type="caution">
    <text evidence="2">The sequence shown here is derived from an EMBL/GenBank/DDBJ whole genome shotgun (WGS) entry which is preliminary data.</text>
</comment>
<dbReference type="OrthoDB" id="437078at2759"/>
<reference evidence="3" key="1">
    <citation type="journal article" date="2016" name="Genome Announc.">
        <title>Genome sequences of three species of Hanseniaspora isolated from spontaneous wine fermentations.</title>
        <authorList>
            <person name="Sternes P.R."/>
            <person name="Lee D."/>
            <person name="Kutyna D.R."/>
            <person name="Borneman A.R."/>
        </authorList>
    </citation>
    <scope>NUCLEOTIDE SEQUENCE [LARGE SCALE GENOMIC DNA]</scope>
    <source>
        <strain evidence="3">AWRI3580</strain>
    </source>
</reference>
<protein>
    <recommendedName>
        <fullName evidence="1">Chromosome segregation in meiosis protein 3 domain-containing protein</fullName>
    </recommendedName>
</protein>
<accession>A0A1E5S1U1</accession>
<gene>
    <name evidence="2" type="ORF">AWRI3580_g350</name>
</gene>
<dbReference type="InterPro" id="IPR012923">
    <property type="entry name" value="Csm3"/>
</dbReference>
<dbReference type="Proteomes" id="UP000095358">
    <property type="component" value="Unassembled WGS sequence"/>
</dbReference>
<dbReference type="GO" id="GO:0031297">
    <property type="term" value="P:replication fork processing"/>
    <property type="evidence" value="ECO:0007669"/>
    <property type="project" value="InterPro"/>
</dbReference>
<dbReference type="EMBL" id="LPNN01000001">
    <property type="protein sequence ID" value="OEJ93009.1"/>
    <property type="molecule type" value="Genomic_DNA"/>
</dbReference>
<dbReference type="Pfam" id="PF07962">
    <property type="entry name" value="Swi3"/>
    <property type="match status" value="1"/>
</dbReference>
<dbReference type="GO" id="GO:0005634">
    <property type="term" value="C:nucleus"/>
    <property type="evidence" value="ECO:0007669"/>
    <property type="project" value="InterPro"/>
</dbReference>
<organism evidence="2 3">
    <name type="scientific">Hanseniaspora uvarum</name>
    <name type="common">Yeast</name>
    <name type="synonym">Kloeckera apiculata</name>
    <dbReference type="NCBI Taxonomy" id="29833"/>
    <lineage>
        <taxon>Eukaryota</taxon>
        <taxon>Fungi</taxon>
        <taxon>Dikarya</taxon>
        <taxon>Ascomycota</taxon>
        <taxon>Saccharomycotina</taxon>
        <taxon>Saccharomycetes</taxon>
        <taxon>Saccharomycodales</taxon>
        <taxon>Saccharomycodaceae</taxon>
        <taxon>Hanseniaspora</taxon>
    </lineage>
</organism>
<dbReference type="AlphaFoldDB" id="A0A1E5S1U1"/>
<feature type="domain" description="Chromosome segregation in meiosis protein 3" evidence="1">
    <location>
        <begin position="38"/>
        <end position="125"/>
    </location>
</feature>
<proteinExistence type="predicted"/>
<name>A0A1E5S1U1_HANUV</name>